<dbReference type="AlphaFoldDB" id="A0A5N3P5T6"/>
<dbReference type="SUPFAM" id="SSF51445">
    <property type="entry name" value="(Trans)glycosidases"/>
    <property type="match status" value="1"/>
</dbReference>
<keyword evidence="1" id="KW-0378">Hydrolase</keyword>
<comment type="caution">
    <text evidence="1">The sequence shown here is derived from an EMBL/GenBank/DDBJ whole genome shotgun (WGS) entry which is preliminary data.</text>
</comment>
<dbReference type="Proteomes" id="UP000325684">
    <property type="component" value="Unassembled WGS sequence"/>
</dbReference>
<keyword evidence="2" id="KW-1185">Reference proteome</keyword>
<evidence type="ECO:0000313" key="2">
    <source>
        <dbReference type="Proteomes" id="UP000325684"/>
    </source>
</evidence>
<accession>A0A5N3P5T6</accession>
<dbReference type="Pfam" id="PF00232">
    <property type="entry name" value="Glyco_hydro_1"/>
    <property type="match status" value="1"/>
</dbReference>
<name>A0A5N3P5T6_9HYPH</name>
<organism evidence="1 2">
    <name type="scientific">Microvirga brassicacearum</name>
    <dbReference type="NCBI Taxonomy" id="2580413"/>
    <lineage>
        <taxon>Bacteria</taxon>
        <taxon>Pseudomonadati</taxon>
        <taxon>Pseudomonadota</taxon>
        <taxon>Alphaproteobacteria</taxon>
        <taxon>Hyphomicrobiales</taxon>
        <taxon>Methylobacteriaceae</taxon>
        <taxon>Microvirga</taxon>
    </lineage>
</organism>
<protein>
    <submittedName>
        <fullName evidence="1">Glycosyl hydrolase family protein</fullName>
    </submittedName>
</protein>
<dbReference type="GO" id="GO:0005975">
    <property type="term" value="P:carbohydrate metabolic process"/>
    <property type="evidence" value="ECO:0007669"/>
    <property type="project" value="InterPro"/>
</dbReference>
<sequence length="417" mass="48723">MFATGIECSYPTLEGGRWRMDQMAACGHYRRWRTDLELVRDLGLRYLRYGPPLHLIHQGSGKYDWSFLDEVADGMQRLGIVPIMDLCHFGLPDWLQNFQNPEVPHALAEYARAFARRYPWVRFYTPVNEMYVCAKLSALEGLWNEQCRDERAFVTAVRHLAKANVLMMQAIAEERPEAVFVNSESGEFYQPCCPDPEIRRIAAFENERRFLPLDLLYARPVHESTRAYLSEHGMPPQEYAWFMAQDVRSRAILGVDYYEWNEKLIDSQGDAQALGELFGWYAIAGQYYERYRRPMMHTETNRMDARDGPRWLWRQWHNVQLIRHTGVPVVGFTWYSLTDQVDWDIALREALGNVNPVGLFDLNRDPRTVGLAYKHLVRLFEAEMGQDPSIDTVLHEARRDSNNRRGSYVEHAASSWT</sequence>
<dbReference type="InterPro" id="IPR017853">
    <property type="entry name" value="GH"/>
</dbReference>
<dbReference type="PANTHER" id="PTHR12631:SF10">
    <property type="entry name" value="BETA-XYLOSIDASE-LIKE PROTEIN-RELATED"/>
    <property type="match status" value="1"/>
</dbReference>
<dbReference type="InterPro" id="IPR051923">
    <property type="entry name" value="Glycosyl_Hydrolase_39"/>
</dbReference>
<evidence type="ECO:0000313" key="1">
    <source>
        <dbReference type="EMBL" id="KAB0265011.1"/>
    </source>
</evidence>
<dbReference type="PANTHER" id="PTHR12631">
    <property type="entry name" value="ALPHA-L-IDURONIDASE"/>
    <property type="match status" value="1"/>
</dbReference>
<proteinExistence type="predicted"/>
<dbReference type="EMBL" id="VCMV01000050">
    <property type="protein sequence ID" value="KAB0265011.1"/>
    <property type="molecule type" value="Genomic_DNA"/>
</dbReference>
<gene>
    <name evidence="1" type="ORF">FEZ63_20550</name>
</gene>
<dbReference type="OrthoDB" id="9803892at2"/>
<dbReference type="InterPro" id="IPR001360">
    <property type="entry name" value="Glyco_hydro_1"/>
</dbReference>
<dbReference type="GO" id="GO:0004553">
    <property type="term" value="F:hydrolase activity, hydrolyzing O-glycosyl compounds"/>
    <property type="evidence" value="ECO:0007669"/>
    <property type="project" value="InterPro"/>
</dbReference>
<dbReference type="Gene3D" id="3.20.20.80">
    <property type="entry name" value="Glycosidases"/>
    <property type="match status" value="1"/>
</dbReference>
<reference evidence="1 2" key="1">
    <citation type="journal article" date="2019" name="Microorganisms">
        <title>Genome Insights into the Novel Species Microvirga brassicacearum, a Rapeseed Endophyte with Biotechnological Potential.</title>
        <authorList>
            <person name="Jimenez-Gomez A."/>
            <person name="Saati-Santamaria Z."/>
            <person name="Igual J.M."/>
            <person name="Rivas R."/>
            <person name="Mateos P.F."/>
            <person name="Garcia-Fraile P."/>
        </authorList>
    </citation>
    <scope>NUCLEOTIDE SEQUENCE [LARGE SCALE GENOMIC DNA]</scope>
    <source>
        <strain evidence="1 2">CDVBN77</strain>
    </source>
</reference>